<keyword evidence="4 9" id="KW-0479">Metal-binding</keyword>
<keyword evidence="13" id="KW-1185">Reference proteome</keyword>
<dbReference type="InterPro" id="IPR047146">
    <property type="entry name" value="Cyt_P450_E_CYP52_fungi"/>
</dbReference>
<comment type="cofactor">
    <cofactor evidence="1 9">
        <name>heme</name>
        <dbReference type="ChEBI" id="CHEBI:30413"/>
    </cofactor>
</comment>
<dbReference type="PROSITE" id="PS00086">
    <property type="entry name" value="CYTOCHROME_P450"/>
    <property type="match status" value="1"/>
</dbReference>
<dbReference type="HOGENOM" id="CLU_001570_27_0_1"/>
<keyword evidence="5 10" id="KW-0560">Oxidoreductase</keyword>
<dbReference type="Pfam" id="PF00067">
    <property type="entry name" value="p450"/>
    <property type="match status" value="2"/>
</dbReference>
<keyword evidence="8 10" id="KW-0503">Monooxygenase</keyword>
<proteinExistence type="inferred from homology"/>
<evidence type="ECO:0000256" key="5">
    <source>
        <dbReference type="ARBA" id="ARBA00023002"/>
    </source>
</evidence>
<dbReference type="PRINTS" id="PR00464">
    <property type="entry name" value="EP450II"/>
</dbReference>
<evidence type="ECO:0000256" key="6">
    <source>
        <dbReference type="ARBA" id="ARBA00023004"/>
    </source>
</evidence>
<keyword evidence="11" id="KW-0732">Signal</keyword>
<evidence type="ECO:0000256" key="11">
    <source>
        <dbReference type="SAM" id="SignalP"/>
    </source>
</evidence>
<dbReference type="RefSeq" id="XP_001585586.1">
    <property type="nucleotide sequence ID" value="XM_001585536.1"/>
</dbReference>
<dbReference type="PRINTS" id="PR01239">
    <property type="entry name" value="EP450IICYP52"/>
</dbReference>
<keyword evidence="6 9" id="KW-0408">Iron</keyword>
<reference evidence="13" key="1">
    <citation type="journal article" date="2011" name="PLoS Genet.">
        <title>Genomic analysis of the necrotrophic fungal pathogens Sclerotinia sclerotiorum and Botrytis cinerea.</title>
        <authorList>
            <person name="Amselem J."/>
            <person name="Cuomo C.A."/>
            <person name="van Kan J.A."/>
            <person name="Viaud M."/>
            <person name="Benito E.P."/>
            <person name="Couloux A."/>
            <person name="Coutinho P.M."/>
            <person name="de Vries R.P."/>
            <person name="Dyer P.S."/>
            <person name="Fillinger S."/>
            <person name="Fournier E."/>
            <person name="Gout L."/>
            <person name="Hahn M."/>
            <person name="Kohn L."/>
            <person name="Lapalu N."/>
            <person name="Plummer K.M."/>
            <person name="Pradier J.M."/>
            <person name="Quevillon E."/>
            <person name="Sharon A."/>
            <person name="Simon A."/>
            <person name="ten Have A."/>
            <person name="Tudzynski B."/>
            <person name="Tudzynski P."/>
            <person name="Wincker P."/>
            <person name="Andrew M."/>
            <person name="Anthouard V."/>
            <person name="Beever R.E."/>
            <person name="Beffa R."/>
            <person name="Benoit I."/>
            <person name="Bouzid O."/>
            <person name="Brault B."/>
            <person name="Chen Z."/>
            <person name="Choquer M."/>
            <person name="Collemare J."/>
            <person name="Cotton P."/>
            <person name="Danchin E.G."/>
            <person name="Da Silva C."/>
            <person name="Gautier A."/>
            <person name="Giraud C."/>
            <person name="Giraud T."/>
            <person name="Gonzalez C."/>
            <person name="Grossetete S."/>
            <person name="Guldener U."/>
            <person name="Henrissat B."/>
            <person name="Howlett B.J."/>
            <person name="Kodira C."/>
            <person name="Kretschmer M."/>
            <person name="Lappartient A."/>
            <person name="Leroch M."/>
            <person name="Levis C."/>
            <person name="Mauceli E."/>
            <person name="Neuveglise C."/>
            <person name="Oeser B."/>
            <person name="Pearson M."/>
            <person name="Poulain J."/>
            <person name="Poussereau N."/>
            <person name="Quesneville H."/>
            <person name="Rascle C."/>
            <person name="Schumacher J."/>
            <person name="Segurens B."/>
            <person name="Sexton A."/>
            <person name="Silva E."/>
            <person name="Sirven C."/>
            <person name="Soanes D.M."/>
            <person name="Talbot N.J."/>
            <person name="Templeton M."/>
            <person name="Yandava C."/>
            <person name="Yarden O."/>
            <person name="Zeng Q."/>
            <person name="Rollins J.A."/>
            <person name="Lebrun M.H."/>
            <person name="Dickman M."/>
        </authorList>
    </citation>
    <scope>NUCLEOTIDE SEQUENCE [LARGE SCALE GENOMIC DNA]</scope>
    <source>
        <strain evidence="13">ATCC 18683 / 1980 / Ss-1</strain>
    </source>
</reference>
<dbReference type="Gene3D" id="1.10.630.10">
    <property type="entry name" value="Cytochrome P450"/>
    <property type="match status" value="1"/>
</dbReference>
<dbReference type="GO" id="GO:0016712">
    <property type="term" value="F:oxidoreductase activity, acting on paired donors, with incorporation or reduction of molecular oxygen, reduced flavin or flavoprotein as one donor, and incorporation of one atom of oxygen"/>
    <property type="evidence" value="ECO:0007669"/>
    <property type="project" value="InterPro"/>
</dbReference>
<dbReference type="PRINTS" id="PR00385">
    <property type="entry name" value="P450"/>
</dbReference>
<dbReference type="GeneID" id="5481722"/>
<dbReference type="InterPro" id="IPR036396">
    <property type="entry name" value="Cyt_P450_sf"/>
</dbReference>
<keyword evidence="3 9" id="KW-0349">Heme</keyword>
<feature type="chain" id="PRO_5002708154" description="Cytochrome P450 alkane hydroxylase" evidence="11">
    <location>
        <begin position="27"/>
        <end position="522"/>
    </location>
</feature>
<evidence type="ECO:0000256" key="10">
    <source>
        <dbReference type="RuleBase" id="RU000461"/>
    </source>
</evidence>
<evidence type="ECO:0000256" key="7">
    <source>
        <dbReference type="ARBA" id="ARBA00023026"/>
    </source>
</evidence>
<dbReference type="InParanoid" id="A7F790"/>
<dbReference type="Proteomes" id="UP000001312">
    <property type="component" value="Unassembled WGS sequence"/>
</dbReference>
<evidence type="ECO:0000256" key="2">
    <source>
        <dbReference type="ARBA" id="ARBA00010617"/>
    </source>
</evidence>
<dbReference type="EMBL" id="CH476645">
    <property type="protein sequence ID" value="EDN98611.1"/>
    <property type="molecule type" value="Genomic_DNA"/>
</dbReference>
<evidence type="ECO:0000256" key="9">
    <source>
        <dbReference type="PIRSR" id="PIRSR602402-1"/>
    </source>
</evidence>
<dbReference type="InterPro" id="IPR017972">
    <property type="entry name" value="Cyt_P450_CS"/>
</dbReference>
<dbReference type="InterPro" id="IPR001128">
    <property type="entry name" value="Cyt_P450"/>
</dbReference>
<evidence type="ECO:0000256" key="1">
    <source>
        <dbReference type="ARBA" id="ARBA00001971"/>
    </source>
</evidence>
<dbReference type="STRING" id="665079.A7F790"/>
<gene>
    <name evidence="12" type="ORF">SS1G_13470</name>
</gene>
<protein>
    <recommendedName>
        <fullName evidence="14">Cytochrome P450 alkane hydroxylase</fullName>
    </recommendedName>
</protein>
<dbReference type="GO" id="GO:0004497">
    <property type="term" value="F:monooxygenase activity"/>
    <property type="evidence" value="ECO:0000318"/>
    <property type="project" value="GO_Central"/>
</dbReference>
<evidence type="ECO:0000256" key="3">
    <source>
        <dbReference type="ARBA" id="ARBA00022617"/>
    </source>
</evidence>
<dbReference type="InterPro" id="IPR002974">
    <property type="entry name" value="Cyt_P450_E_CYP52_ascomycetes"/>
</dbReference>
<evidence type="ECO:0008006" key="14">
    <source>
        <dbReference type="Google" id="ProtNLM"/>
    </source>
</evidence>
<dbReference type="OMA" id="AKNPRIW"/>
<sequence length="522" mass="59310">MAYYGLSFILIVAAFLVHKITNHVSARRFQKAHCCKPVHKLPQRERIIGWDMYKFQVKSAKEKRRLKAGYDRYKENGNTYVLSMMGFDFFNTIEPENLKTLLAVNFKDYDLGARRGAFSPLLGDGIFTTDGAQWEHSRALVRPNFNKSQVADLNIFEKHIQVLLSQIPRDGSTFDLQSLFFKLTLDTATEFLFGKSVHSLTSIEGSEQQKFGAAFDLGQIKLEVRFTMGKLSNWMCDSEFDEACKTVHSFVDKIVYEALSKIDAKEEKAVEGHGPGRYVFLTEMVKASRDPKQLRDELLNILLAGRDTTASLLSNTFHILARRPDIWEKLKAEVDELHGERPDYETMKGMKYIKYVLNECKCLSLSSSIMASLTTGLKALRLYPVVPSNARFSRRDTVLPVGGGPDRTSPIFIPKGSAVAWSTYSMHRRTDIFGPDAEEFRPERWAPEEGLRPGWGYLPFNGGPRICVGQQFALAEASYTIIRLLQEFDRILDRDGTEWKEQFALTACSAKGVQVGMIPRRM</sequence>
<feature type="binding site" description="axial binding residue" evidence="9">
    <location>
        <position position="467"/>
    </location>
    <ligand>
        <name>heme</name>
        <dbReference type="ChEBI" id="CHEBI:30413"/>
    </ligand>
    <ligandPart>
        <name>Fe</name>
        <dbReference type="ChEBI" id="CHEBI:18248"/>
    </ligandPart>
</feature>
<dbReference type="GO" id="GO:0020037">
    <property type="term" value="F:heme binding"/>
    <property type="evidence" value="ECO:0007669"/>
    <property type="project" value="InterPro"/>
</dbReference>
<dbReference type="KEGG" id="ssl:SS1G_13470"/>
<evidence type="ECO:0000313" key="12">
    <source>
        <dbReference type="EMBL" id="EDN98611.1"/>
    </source>
</evidence>
<name>A7F790_SCLS1</name>
<dbReference type="SUPFAM" id="SSF48264">
    <property type="entry name" value="Cytochrome P450"/>
    <property type="match status" value="1"/>
</dbReference>
<accession>A7F790</accession>
<evidence type="ECO:0000256" key="8">
    <source>
        <dbReference type="ARBA" id="ARBA00023033"/>
    </source>
</evidence>
<dbReference type="GO" id="GO:0005506">
    <property type="term" value="F:iron ion binding"/>
    <property type="evidence" value="ECO:0007669"/>
    <property type="project" value="InterPro"/>
</dbReference>
<organism evidence="12 13">
    <name type="scientific">Sclerotinia sclerotiorum (strain ATCC 18683 / 1980 / Ss-1)</name>
    <name type="common">White mold</name>
    <name type="synonym">Whetzelinia sclerotiorum</name>
    <dbReference type="NCBI Taxonomy" id="665079"/>
    <lineage>
        <taxon>Eukaryota</taxon>
        <taxon>Fungi</taxon>
        <taxon>Dikarya</taxon>
        <taxon>Ascomycota</taxon>
        <taxon>Pezizomycotina</taxon>
        <taxon>Leotiomycetes</taxon>
        <taxon>Helotiales</taxon>
        <taxon>Sclerotiniaceae</taxon>
        <taxon>Sclerotinia</taxon>
    </lineage>
</organism>
<evidence type="ECO:0000256" key="4">
    <source>
        <dbReference type="ARBA" id="ARBA00022723"/>
    </source>
</evidence>
<dbReference type="PANTHER" id="PTHR24287:SF1">
    <property type="entry name" value="P450, PUTATIVE (EUROFUNG)-RELATED"/>
    <property type="match status" value="1"/>
</dbReference>
<dbReference type="PANTHER" id="PTHR24287">
    <property type="entry name" value="P450, PUTATIVE (EUROFUNG)-RELATED"/>
    <property type="match status" value="1"/>
</dbReference>
<keyword evidence="7" id="KW-0843">Virulence</keyword>
<dbReference type="eggNOG" id="KOG0157">
    <property type="taxonomic scope" value="Eukaryota"/>
</dbReference>
<dbReference type="AlphaFoldDB" id="A7F790"/>
<comment type="similarity">
    <text evidence="2 10">Belongs to the cytochrome P450 family.</text>
</comment>
<dbReference type="CDD" id="cd11063">
    <property type="entry name" value="CYP52"/>
    <property type="match status" value="1"/>
</dbReference>
<feature type="signal peptide" evidence="11">
    <location>
        <begin position="1"/>
        <end position="26"/>
    </location>
</feature>
<evidence type="ECO:0000313" key="13">
    <source>
        <dbReference type="Proteomes" id="UP000001312"/>
    </source>
</evidence>
<dbReference type="InterPro" id="IPR002402">
    <property type="entry name" value="Cyt_P450_E_grp-II"/>
</dbReference>